<evidence type="ECO:0000313" key="3">
    <source>
        <dbReference type="Proteomes" id="UP000824120"/>
    </source>
</evidence>
<keyword evidence="1" id="KW-0812">Transmembrane</keyword>
<sequence>MNSRFLLLHNESELTPHQLTRRKRRLINVEFIALSIVSFAIVPLAGETNIYTIKLNKGEDLVDPFRLSQKYHDILDGWTCEKRWRTNGQCDKVYYHMKKRSICRSIMDVCRYILDGYEKMEVEVDSDTNMVKEIKKEETKRITNLDCHEVVVVLQQEVDKLYCVSIIFSYFYQRLIICVGKECSRYSKFDKLSSSNVSVDVLHLMSPLFEEVQNTSFANLELQNVVPKDKVHREINDHVVVTLAKNEELTINFSYNEENIEQVPISQSLEIENNDNTHMEKGLPYEDNYGEKEMTVNLTNNVKFVTAVDFTLDTDIFINSEQMHEIITRFMQLGCV</sequence>
<name>A0A9J5Z271_SOLCO</name>
<protein>
    <submittedName>
        <fullName evidence="2">Uncharacterized protein</fullName>
    </submittedName>
</protein>
<dbReference type="Proteomes" id="UP000824120">
    <property type="component" value="Chromosome 5"/>
</dbReference>
<dbReference type="EMBL" id="JACXVP010000005">
    <property type="protein sequence ID" value="KAG5606015.1"/>
    <property type="molecule type" value="Genomic_DNA"/>
</dbReference>
<reference evidence="2 3" key="1">
    <citation type="submission" date="2020-09" db="EMBL/GenBank/DDBJ databases">
        <title>De no assembly of potato wild relative species, Solanum commersonii.</title>
        <authorList>
            <person name="Cho K."/>
        </authorList>
    </citation>
    <scope>NUCLEOTIDE SEQUENCE [LARGE SCALE GENOMIC DNA]</scope>
    <source>
        <strain evidence="2">LZ3.2</strain>
        <tissue evidence="2">Leaf</tissue>
    </source>
</reference>
<keyword evidence="1" id="KW-0472">Membrane</keyword>
<keyword evidence="1" id="KW-1133">Transmembrane helix</keyword>
<feature type="transmembrane region" description="Helical" evidence="1">
    <location>
        <begin position="26"/>
        <end position="46"/>
    </location>
</feature>
<dbReference type="AlphaFoldDB" id="A0A9J5Z271"/>
<accession>A0A9J5Z271</accession>
<evidence type="ECO:0000256" key="1">
    <source>
        <dbReference type="SAM" id="Phobius"/>
    </source>
</evidence>
<keyword evidence="3" id="KW-1185">Reference proteome</keyword>
<evidence type="ECO:0000313" key="2">
    <source>
        <dbReference type="EMBL" id="KAG5606015.1"/>
    </source>
</evidence>
<organism evidence="2 3">
    <name type="scientific">Solanum commersonii</name>
    <name type="common">Commerson's wild potato</name>
    <name type="synonym">Commerson's nightshade</name>
    <dbReference type="NCBI Taxonomy" id="4109"/>
    <lineage>
        <taxon>Eukaryota</taxon>
        <taxon>Viridiplantae</taxon>
        <taxon>Streptophyta</taxon>
        <taxon>Embryophyta</taxon>
        <taxon>Tracheophyta</taxon>
        <taxon>Spermatophyta</taxon>
        <taxon>Magnoliopsida</taxon>
        <taxon>eudicotyledons</taxon>
        <taxon>Gunneridae</taxon>
        <taxon>Pentapetalae</taxon>
        <taxon>asterids</taxon>
        <taxon>lamiids</taxon>
        <taxon>Solanales</taxon>
        <taxon>Solanaceae</taxon>
        <taxon>Solanoideae</taxon>
        <taxon>Solaneae</taxon>
        <taxon>Solanum</taxon>
    </lineage>
</organism>
<proteinExistence type="predicted"/>
<gene>
    <name evidence="2" type="ORF">H5410_027507</name>
</gene>
<comment type="caution">
    <text evidence="2">The sequence shown here is derived from an EMBL/GenBank/DDBJ whole genome shotgun (WGS) entry which is preliminary data.</text>
</comment>